<keyword evidence="2" id="KW-1185">Reference proteome</keyword>
<name>A0AAE0W2I1_9BIVA</name>
<reference evidence="1" key="1">
    <citation type="journal article" date="2021" name="Genome Biol. Evol.">
        <title>A High-Quality Reference Genome for a Parasitic Bivalve with Doubly Uniparental Inheritance (Bivalvia: Unionida).</title>
        <authorList>
            <person name="Smith C.H."/>
        </authorList>
    </citation>
    <scope>NUCLEOTIDE SEQUENCE</scope>
    <source>
        <strain evidence="1">CHS0354</strain>
    </source>
</reference>
<reference evidence="1" key="3">
    <citation type="submission" date="2023-05" db="EMBL/GenBank/DDBJ databases">
        <authorList>
            <person name="Smith C.H."/>
        </authorList>
    </citation>
    <scope>NUCLEOTIDE SEQUENCE</scope>
    <source>
        <strain evidence="1">CHS0354</strain>
        <tissue evidence="1">Mantle</tissue>
    </source>
</reference>
<dbReference type="EMBL" id="JAEAOA010001748">
    <property type="protein sequence ID" value="KAK3599683.1"/>
    <property type="molecule type" value="Genomic_DNA"/>
</dbReference>
<evidence type="ECO:0000313" key="1">
    <source>
        <dbReference type="EMBL" id="KAK3599683.1"/>
    </source>
</evidence>
<protein>
    <submittedName>
        <fullName evidence="1">Uncharacterized protein</fullName>
    </submittedName>
</protein>
<feature type="non-terminal residue" evidence="1">
    <location>
        <position position="1"/>
    </location>
</feature>
<dbReference type="Proteomes" id="UP001195483">
    <property type="component" value="Unassembled WGS sequence"/>
</dbReference>
<accession>A0AAE0W2I1</accession>
<evidence type="ECO:0000313" key="2">
    <source>
        <dbReference type="Proteomes" id="UP001195483"/>
    </source>
</evidence>
<gene>
    <name evidence="1" type="ORF">CHS0354_029161</name>
</gene>
<proteinExistence type="predicted"/>
<reference evidence="1" key="2">
    <citation type="journal article" date="2021" name="Genome Biol. Evol.">
        <title>Developing a high-quality reference genome for a parasitic bivalve with doubly uniparental inheritance (Bivalvia: Unionida).</title>
        <authorList>
            <person name="Smith C.H."/>
        </authorList>
    </citation>
    <scope>NUCLEOTIDE SEQUENCE</scope>
    <source>
        <strain evidence="1">CHS0354</strain>
        <tissue evidence="1">Mantle</tissue>
    </source>
</reference>
<comment type="caution">
    <text evidence="1">The sequence shown here is derived from an EMBL/GenBank/DDBJ whole genome shotgun (WGS) entry which is preliminary data.</text>
</comment>
<dbReference type="AlphaFoldDB" id="A0AAE0W2I1"/>
<organism evidence="1 2">
    <name type="scientific">Potamilus streckersoni</name>
    <dbReference type="NCBI Taxonomy" id="2493646"/>
    <lineage>
        <taxon>Eukaryota</taxon>
        <taxon>Metazoa</taxon>
        <taxon>Spiralia</taxon>
        <taxon>Lophotrochozoa</taxon>
        <taxon>Mollusca</taxon>
        <taxon>Bivalvia</taxon>
        <taxon>Autobranchia</taxon>
        <taxon>Heteroconchia</taxon>
        <taxon>Palaeoheterodonta</taxon>
        <taxon>Unionida</taxon>
        <taxon>Unionoidea</taxon>
        <taxon>Unionidae</taxon>
        <taxon>Ambleminae</taxon>
        <taxon>Lampsilini</taxon>
        <taxon>Potamilus</taxon>
    </lineage>
</organism>
<sequence>THVTVDTPGLSLARVATDAETPPVKTLDIIRALSDFDMDEIFDAILYFKGSFYNYKLPGKTRWSESYVINIENSLDYSWASSLDVLCRLLLVSANGAHIII</sequence>